<dbReference type="EMBL" id="JAAIUO010000005">
    <property type="protein sequence ID" value="NSK14899.1"/>
    <property type="molecule type" value="Genomic_DNA"/>
</dbReference>
<dbReference type="EMBL" id="JAAITX010000005">
    <property type="protein sequence ID" value="NVH58673.1"/>
    <property type="molecule type" value="Genomic_DNA"/>
</dbReference>
<protein>
    <recommendedName>
        <fullName evidence="8">V-type ATP synthase subunit E</fullName>
    </recommendedName>
</protein>
<evidence type="ECO:0000313" key="7">
    <source>
        <dbReference type="Proteomes" id="UP000701680"/>
    </source>
</evidence>
<name>A0A850HS80_9FIRM</name>
<evidence type="ECO:0000256" key="1">
    <source>
        <dbReference type="ARBA" id="ARBA00005901"/>
    </source>
</evidence>
<keyword evidence="6" id="KW-1185">Reference proteome</keyword>
<dbReference type="AlphaFoldDB" id="A0A850HS80"/>
<dbReference type="Pfam" id="PF01991">
    <property type="entry name" value="vATP-synt_E"/>
    <property type="match status" value="1"/>
</dbReference>
<reference evidence="6 7" key="1">
    <citation type="journal article" date="2020" name="Cell Host Microbe">
        <title>Functional and Genomic Variation between Human-Derived Isolates of Lachnospiraceae Reveals Inter- and Intra-Species Diversity.</title>
        <authorList>
            <person name="Sorbara M.T."/>
            <person name="Littmann E.R."/>
            <person name="Fontana E."/>
            <person name="Moody T.U."/>
            <person name="Kohout C.E."/>
            <person name="Gjonbalaj M."/>
            <person name="Eaton V."/>
            <person name="Seok R."/>
            <person name="Leiner I.M."/>
            <person name="Pamer E.G."/>
        </authorList>
    </citation>
    <scope>NUCLEOTIDE SEQUENCE [LARGE SCALE GENOMIC DNA]</scope>
    <source>
        <strain evidence="5 6">MSK.17.11</strain>
        <strain evidence="4 7">MSK.17.38</strain>
    </source>
</reference>
<reference evidence="5" key="2">
    <citation type="submission" date="2020-02" db="EMBL/GenBank/DDBJ databases">
        <authorList>
            <person name="Littmann E."/>
            <person name="Sorbara M."/>
        </authorList>
    </citation>
    <scope>NUCLEOTIDE SEQUENCE</scope>
    <source>
        <strain evidence="5">MSK.17.11</strain>
        <strain evidence="4">MSK.17.38</strain>
    </source>
</reference>
<dbReference type="SUPFAM" id="SSF160527">
    <property type="entry name" value="V-type ATPase subunit E-like"/>
    <property type="match status" value="1"/>
</dbReference>
<dbReference type="GO" id="GO:0033178">
    <property type="term" value="C:proton-transporting two-sector ATPase complex, catalytic domain"/>
    <property type="evidence" value="ECO:0007669"/>
    <property type="project" value="InterPro"/>
</dbReference>
<comment type="caution">
    <text evidence="5">The sequence shown here is derived from an EMBL/GenBank/DDBJ whole genome shotgun (WGS) entry which is preliminary data.</text>
</comment>
<dbReference type="InterPro" id="IPR002842">
    <property type="entry name" value="ATPase_V1_Esu"/>
</dbReference>
<dbReference type="GO" id="GO:0046961">
    <property type="term" value="F:proton-transporting ATPase activity, rotational mechanism"/>
    <property type="evidence" value="ECO:0007669"/>
    <property type="project" value="InterPro"/>
</dbReference>
<gene>
    <name evidence="5" type="ORF">G5A66_08455</name>
    <name evidence="4" type="ORF">G5A75_08475</name>
</gene>
<dbReference type="Proteomes" id="UP000701680">
    <property type="component" value="Unassembled WGS sequence"/>
</dbReference>
<organism evidence="5 6">
    <name type="scientific">Dorea phocaeensis</name>
    <dbReference type="NCBI Taxonomy" id="2040291"/>
    <lineage>
        <taxon>Bacteria</taxon>
        <taxon>Bacillati</taxon>
        <taxon>Bacillota</taxon>
        <taxon>Clostridia</taxon>
        <taxon>Lachnospirales</taxon>
        <taxon>Lachnospiraceae</taxon>
        <taxon>Dorea</taxon>
    </lineage>
</organism>
<keyword evidence="3" id="KW-0406">Ion transport</keyword>
<evidence type="ECO:0000313" key="5">
    <source>
        <dbReference type="EMBL" id="NVH58673.1"/>
    </source>
</evidence>
<keyword evidence="2" id="KW-0813">Transport</keyword>
<evidence type="ECO:0000313" key="4">
    <source>
        <dbReference type="EMBL" id="NSK14899.1"/>
    </source>
</evidence>
<dbReference type="RefSeq" id="WP_244094138.1">
    <property type="nucleotide sequence ID" value="NZ_JAAITX010000005.1"/>
</dbReference>
<accession>A0A850HS80</accession>
<evidence type="ECO:0008006" key="8">
    <source>
        <dbReference type="Google" id="ProtNLM"/>
    </source>
</evidence>
<dbReference type="Proteomes" id="UP000528555">
    <property type="component" value="Unassembled WGS sequence"/>
</dbReference>
<proteinExistence type="inferred from homology"/>
<evidence type="ECO:0000256" key="2">
    <source>
        <dbReference type="ARBA" id="ARBA00022448"/>
    </source>
</evidence>
<dbReference type="Gene3D" id="3.30.2320.30">
    <property type="entry name" value="ATP synthase, E subunit, C-terminal"/>
    <property type="match status" value="1"/>
</dbReference>
<evidence type="ECO:0000313" key="6">
    <source>
        <dbReference type="Proteomes" id="UP000528555"/>
    </source>
</evidence>
<comment type="similarity">
    <text evidence="1">Belongs to the V-ATPase E subunit family.</text>
</comment>
<evidence type="ECO:0000256" key="3">
    <source>
        <dbReference type="ARBA" id="ARBA00023065"/>
    </source>
</evidence>
<dbReference type="InterPro" id="IPR038495">
    <property type="entry name" value="ATPase_E_C"/>
</dbReference>
<sequence length="195" mass="22485">MTIEEKISRLQAAAMEEARAEGNAIIRQHEEALEGVFEQHRKEVVRQVQTRVHAEEVNARQQLNMAMSKAQLELKRELGRTQQKLKTQLFEEVGKLLEEYMKTEAYTHLLVEYIEQAARYADGEAMTIYINPTDEEKKEYLEEHTGMQLTVSKEDFIGGVRAVIRERNILIDRAFKGALEEEQRSFVFKGGAGVE</sequence>